<feature type="binding site" evidence="4">
    <location>
        <position position="90"/>
    </location>
    <ligand>
        <name>Zn(2+)</name>
        <dbReference type="ChEBI" id="CHEBI:29105"/>
    </ligand>
</feature>
<feature type="binding site" evidence="4">
    <location>
        <position position="74"/>
    </location>
    <ligand>
        <name>Zn(2+)</name>
        <dbReference type="ChEBI" id="CHEBI:29105"/>
    </ligand>
</feature>
<keyword evidence="3 4" id="KW-0862">Zinc</keyword>
<evidence type="ECO:0000256" key="2">
    <source>
        <dbReference type="ARBA" id="ARBA00022723"/>
    </source>
</evidence>
<dbReference type="PANTHER" id="PTHR34535">
    <property type="entry name" value="HYDROGENASE MATURATION FACTOR HYPA"/>
    <property type="match status" value="1"/>
</dbReference>
<comment type="similarity">
    <text evidence="4">Belongs to the HypA/HybF family.</text>
</comment>
<evidence type="ECO:0000256" key="4">
    <source>
        <dbReference type="HAMAP-Rule" id="MF_00213"/>
    </source>
</evidence>
<dbReference type="eggNOG" id="arCOG04426">
    <property type="taxonomic scope" value="Archaea"/>
</dbReference>
<comment type="function">
    <text evidence="4">Involved in the maturation of [NiFe] hydrogenases. Required for nickel insertion into the metal center of the hydrogenase.</text>
</comment>
<feature type="binding site" evidence="4">
    <location>
        <position position="2"/>
    </location>
    <ligand>
        <name>Ni(2+)</name>
        <dbReference type="ChEBI" id="CHEBI:49786"/>
    </ligand>
</feature>
<protein>
    <recommendedName>
        <fullName evidence="4">Hydrogenase maturation factor HypA</fullName>
    </recommendedName>
</protein>
<dbReference type="HAMAP" id="MF_00213">
    <property type="entry name" value="HypA_HybF"/>
    <property type="match status" value="1"/>
</dbReference>
<dbReference type="Proteomes" id="UP000002457">
    <property type="component" value="Chromosome"/>
</dbReference>
<reference evidence="5 6" key="1">
    <citation type="journal article" date="2015" name="Genome Announc.">
        <title>Complete Genome Sequence of Methanosphaerula palustris E1-9CT, a Hydrogenotrophic Methanogen Isolated from a Minerotrophic Fen Peatland.</title>
        <authorList>
            <person name="Cadillo-Quiroz H."/>
            <person name="Browne P."/>
            <person name="Kyrpides N."/>
            <person name="Woyke T."/>
            <person name="Goodwin L."/>
            <person name="Detter C."/>
            <person name="Yavitt J.B."/>
            <person name="Zinder S.H."/>
        </authorList>
    </citation>
    <scope>NUCLEOTIDE SEQUENCE [LARGE SCALE GENOMIC DNA]</scope>
    <source>
        <strain evidence="6">ATCC BAA-1556 / DSM 19958 / E1-9c</strain>
    </source>
</reference>
<evidence type="ECO:0000313" key="5">
    <source>
        <dbReference type="EMBL" id="ACL17043.1"/>
    </source>
</evidence>
<keyword evidence="6" id="KW-1185">Reference proteome</keyword>
<organism evidence="5 6">
    <name type="scientific">Methanosphaerula palustris (strain ATCC BAA-1556 / DSM 19958 / E1-9c)</name>
    <dbReference type="NCBI Taxonomy" id="521011"/>
    <lineage>
        <taxon>Archaea</taxon>
        <taxon>Methanobacteriati</taxon>
        <taxon>Methanobacteriota</taxon>
        <taxon>Stenosarchaea group</taxon>
        <taxon>Methanomicrobia</taxon>
        <taxon>Methanomicrobiales</taxon>
        <taxon>Methanoregulaceae</taxon>
        <taxon>Methanosphaerula</taxon>
    </lineage>
</organism>
<dbReference type="EMBL" id="CP001338">
    <property type="protein sequence ID" value="ACL17043.1"/>
    <property type="molecule type" value="Genomic_DNA"/>
</dbReference>
<dbReference type="OrthoDB" id="36835at2157"/>
<dbReference type="InterPro" id="IPR000688">
    <property type="entry name" value="HypA/HybF"/>
</dbReference>
<dbReference type="RefSeq" id="WP_012618362.1">
    <property type="nucleotide sequence ID" value="NC_011832.1"/>
</dbReference>
<gene>
    <name evidence="4" type="primary">hypA</name>
    <name evidence="5" type="ordered locus">Mpal_1736</name>
</gene>
<dbReference type="Pfam" id="PF01155">
    <property type="entry name" value="HypA"/>
    <property type="match status" value="1"/>
</dbReference>
<dbReference type="GeneID" id="7271300"/>
<dbReference type="PIRSF" id="PIRSF004761">
    <property type="entry name" value="Hydrgn_mat_HypA"/>
    <property type="match status" value="1"/>
</dbReference>
<evidence type="ECO:0000313" key="6">
    <source>
        <dbReference type="Proteomes" id="UP000002457"/>
    </source>
</evidence>
<proteinExistence type="inferred from homology"/>
<accession>B8GJK2</accession>
<name>B8GJK2_METPE</name>
<dbReference type="AlphaFoldDB" id="B8GJK2"/>
<evidence type="ECO:0000256" key="1">
    <source>
        <dbReference type="ARBA" id="ARBA00022596"/>
    </source>
</evidence>
<dbReference type="GO" id="GO:0008270">
    <property type="term" value="F:zinc ion binding"/>
    <property type="evidence" value="ECO:0007669"/>
    <property type="project" value="UniProtKB-UniRule"/>
</dbReference>
<dbReference type="GO" id="GO:0051604">
    <property type="term" value="P:protein maturation"/>
    <property type="evidence" value="ECO:0007669"/>
    <property type="project" value="InterPro"/>
</dbReference>
<dbReference type="PANTHER" id="PTHR34535:SF3">
    <property type="entry name" value="HYDROGENASE MATURATION FACTOR HYPA"/>
    <property type="match status" value="1"/>
</dbReference>
<keyword evidence="2 4" id="KW-0479">Metal-binding</keyword>
<keyword evidence="1 4" id="KW-0533">Nickel</keyword>
<dbReference type="Gene3D" id="3.30.2320.80">
    <property type="match status" value="1"/>
</dbReference>
<sequence length="114" mass="12408">MHEYSIAYDIYATARRAAQENSATSVTTIHVDVGEIAMVNPEQVVYLFKLIIEDDPLFSGTDLVCTTVKPVMTCSCGNYSGENKFVCPSCGGLPQIVKGKEIVVSNIEIEVNES</sequence>
<dbReference type="HOGENOM" id="CLU_126929_2_0_2"/>
<feature type="binding site" evidence="4">
    <location>
        <position position="76"/>
    </location>
    <ligand>
        <name>Zn(2+)</name>
        <dbReference type="ChEBI" id="CHEBI:29105"/>
    </ligand>
</feature>
<dbReference type="STRING" id="521011.Mpal_1736"/>
<evidence type="ECO:0000256" key="3">
    <source>
        <dbReference type="ARBA" id="ARBA00022833"/>
    </source>
</evidence>
<feature type="binding site" evidence="4">
    <location>
        <position position="87"/>
    </location>
    <ligand>
        <name>Zn(2+)</name>
        <dbReference type="ChEBI" id="CHEBI:29105"/>
    </ligand>
</feature>
<dbReference type="GO" id="GO:0016151">
    <property type="term" value="F:nickel cation binding"/>
    <property type="evidence" value="ECO:0007669"/>
    <property type="project" value="UniProtKB-UniRule"/>
</dbReference>
<dbReference type="KEGG" id="mpl:Mpal_1736"/>